<dbReference type="GO" id="GO:0046872">
    <property type="term" value="F:metal ion binding"/>
    <property type="evidence" value="ECO:0007669"/>
    <property type="project" value="UniProtKB-KW"/>
</dbReference>
<feature type="domain" description="Radical SAM core" evidence="8">
    <location>
        <begin position="186"/>
        <end position="419"/>
    </location>
</feature>
<dbReference type="InterPro" id="IPR058240">
    <property type="entry name" value="rSAM_sf"/>
</dbReference>
<dbReference type="PROSITE" id="PS51332">
    <property type="entry name" value="B12_BINDING"/>
    <property type="match status" value="1"/>
</dbReference>
<evidence type="ECO:0000259" key="8">
    <source>
        <dbReference type="PROSITE" id="PS51918"/>
    </source>
</evidence>
<dbReference type="InterPro" id="IPR023404">
    <property type="entry name" value="rSAM_horseshoe"/>
</dbReference>
<dbReference type="InterPro" id="IPR051198">
    <property type="entry name" value="BchE-like"/>
</dbReference>
<dbReference type="InterPro" id="IPR034466">
    <property type="entry name" value="Methyltransferase_Class_B"/>
</dbReference>
<sequence length="564" mass="66286">MKDIIFINPPGLRTGSYFPVGIGYLNQILINKDINSKILDIYNMIIKKELFIDENTITNIESLIYKNPAKIYAITVNCAALVWSVEICKIIRKVYKNSKIIVGGPHVTVLGEDNFKANKYIDYAIVFEGEKVIYDIVRSILDNNIKNIKNIKNIYFLNKDKEIEFSGYADINKELDDLPKINIDMREYNNITGIAVDVGRGCPLECYFCETNYIWNKKSRFKSIEKISEESQFYFNKIRDKKKPLVHFSHDNFLINKSIIKKLVDEKNKNLYDFSYACTTRIDFIDEESIELLVKSSCKNIFFGIETGSKRIQKISKKNIDTDKIIDKIRLLCENKIFVETNYIIGFPEETLDEVYETLELMSNVRWVNPTYSAVDCNLMSPVTHSKLGQATKEDDLVFNELHRVYLDLLRAKIDIDKDLFIYNKYFFTIKNKNYDILKARDFTMFYLGLLTGYPVSLYLLIKKSKISINNINKSFNKMTINNEMLKNIDIQFEFLENLFEKYNLIDFKEILLFEKARLDIINKNFKNVNKLNFSKKIKDIYKILKYDPSQILKLENRLSFKER</sequence>
<dbReference type="SMART" id="SM00729">
    <property type="entry name" value="Elp3"/>
    <property type="match status" value="1"/>
</dbReference>
<keyword evidence="2" id="KW-0949">S-adenosyl-L-methionine</keyword>
<evidence type="ECO:0000256" key="6">
    <source>
        <dbReference type="SAM" id="Phobius"/>
    </source>
</evidence>
<comment type="cofactor">
    <cofactor evidence="1">
        <name>[4Fe-4S] cluster</name>
        <dbReference type="ChEBI" id="CHEBI:49883"/>
    </cofactor>
</comment>
<dbReference type="SFLD" id="SFLDS00029">
    <property type="entry name" value="Radical_SAM"/>
    <property type="match status" value="1"/>
</dbReference>
<dbReference type="InterPro" id="IPR006638">
    <property type="entry name" value="Elp3/MiaA/NifB-like_rSAM"/>
</dbReference>
<dbReference type="SFLD" id="SFLDG01123">
    <property type="entry name" value="methyltransferase_(Class_B)"/>
    <property type="match status" value="1"/>
</dbReference>
<feature type="transmembrane region" description="Helical" evidence="6">
    <location>
        <begin position="443"/>
        <end position="462"/>
    </location>
</feature>
<evidence type="ECO:0000256" key="1">
    <source>
        <dbReference type="ARBA" id="ARBA00001966"/>
    </source>
</evidence>
<keyword evidence="6" id="KW-0472">Membrane</keyword>
<keyword evidence="6" id="KW-1133">Transmembrane helix</keyword>
<evidence type="ECO:0000313" key="9">
    <source>
        <dbReference type="EMBL" id="QDB00994.1"/>
    </source>
</evidence>
<dbReference type="AlphaFoldDB" id="A0A4Y5T3N8"/>
<dbReference type="GO" id="GO:0003824">
    <property type="term" value="F:catalytic activity"/>
    <property type="evidence" value="ECO:0007669"/>
    <property type="project" value="InterPro"/>
</dbReference>
<dbReference type="SFLD" id="SFLDG01082">
    <property type="entry name" value="B12-binding_domain_containing"/>
    <property type="match status" value="1"/>
</dbReference>
<accession>A0A4Y5T3N8</accession>
<keyword evidence="4" id="KW-0408">Iron</keyword>
<dbReference type="SUPFAM" id="SSF102114">
    <property type="entry name" value="Radical SAM enzymes"/>
    <property type="match status" value="1"/>
</dbReference>
<evidence type="ECO:0000256" key="2">
    <source>
        <dbReference type="ARBA" id="ARBA00022691"/>
    </source>
</evidence>
<dbReference type="CDD" id="cd01335">
    <property type="entry name" value="Radical_SAM"/>
    <property type="match status" value="1"/>
</dbReference>
<dbReference type="Pfam" id="PF02310">
    <property type="entry name" value="B12-binding"/>
    <property type="match status" value="1"/>
</dbReference>
<evidence type="ECO:0000259" key="7">
    <source>
        <dbReference type="PROSITE" id="PS51332"/>
    </source>
</evidence>
<dbReference type="InterPro" id="IPR006158">
    <property type="entry name" value="Cobalamin-bd"/>
</dbReference>
<feature type="domain" description="B12-binding" evidence="7">
    <location>
        <begin position="1"/>
        <end position="147"/>
    </location>
</feature>
<proteinExistence type="predicted"/>
<organism evidence="9">
    <name type="scientific">Clostridium perfringens</name>
    <dbReference type="NCBI Taxonomy" id="1502"/>
    <lineage>
        <taxon>Bacteria</taxon>
        <taxon>Bacillati</taxon>
        <taxon>Bacillota</taxon>
        <taxon>Clostridia</taxon>
        <taxon>Eubacteriales</taxon>
        <taxon>Clostridiaceae</taxon>
        <taxon>Clostridium</taxon>
    </lineage>
</organism>
<dbReference type="Gene3D" id="3.80.30.20">
    <property type="entry name" value="tm_1862 like domain"/>
    <property type="match status" value="1"/>
</dbReference>
<name>A0A4Y5T3N8_CLOPF</name>
<keyword evidence="5" id="KW-0411">Iron-sulfur</keyword>
<evidence type="ECO:0000256" key="3">
    <source>
        <dbReference type="ARBA" id="ARBA00022723"/>
    </source>
</evidence>
<keyword evidence="3" id="KW-0479">Metal-binding</keyword>
<protein>
    <submittedName>
        <fullName evidence="9">Uncharacterized protein</fullName>
    </submittedName>
</protein>
<reference evidence="9" key="1">
    <citation type="journal article" date="2019" name="Pathogens">
        <title>In silico Identification of Novel Toxin Homologs and Associated Mobile Genetic Elements in Clostridium perfringens.</title>
        <authorList>
            <person name="Lacey J.A."/>
            <person name="Johanesen P.A."/>
            <person name="Lyras D."/>
            <person name="Moore R.J."/>
        </authorList>
    </citation>
    <scope>NUCLEOTIDE SEQUENCE</scope>
    <source>
        <strain evidence="9">T84</strain>
        <plasmid evidence="9">pCPT84-1</plasmid>
    </source>
</reference>
<dbReference type="EMBL" id="MK285057">
    <property type="protein sequence ID" value="QDB00994.1"/>
    <property type="molecule type" value="Genomic_DNA"/>
</dbReference>
<geneLocation type="plasmid" evidence="9">
    <name>pCPT84-1</name>
</geneLocation>
<dbReference type="Pfam" id="PF04055">
    <property type="entry name" value="Radical_SAM"/>
    <property type="match status" value="1"/>
</dbReference>
<evidence type="ECO:0000256" key="4">
    <source>
        <dbReference type="ARBA" id="ARBA00023004"/>
    </source>
</evidence>
<keyword evidence="9" id="KW-0614">Plasmid</keyword>
<dbReference type="InterPro" id="IPR007197">
    <property type="entry name" value="rSAM"/>
</dbReference>
<dbReference type="PANTHER" id="PTHR43409">
    <property type="entry name" value="ANAEROBIC MAGNESIUM-PROTOPORPHYRIN IX MONOMETHYL ESTER CYCLASE-RELATED"/>
    <property type="match status" value="1"/>
</dbReference>
<dbReference type="GO" id="GO:0051539">
    <property type="term" value="F:4 iron, 4 sulfur cluster binding"/>
    <property type="evidence" value="ECO:0007669"/>
    <property type="project" value="UniProtKB-KW"/>
</dbReference>
<evidence type="ECO:0000256" key="5">
    <source>
        <dbReference type="ARBA" id="ARBA00023014"/>
    </source>
</evidence>
<dbReference type="Gene3D" id="3.40.50.280">
    <property type="entry name" value="Cobalamin-binding domain"/>
    <property type="match status" value="1"/>
</dbReference>
<dbReference type="PROSITE" id="PS51918">
    <property type="entry name" value="RADICAL_SAM"/>
    <property type="match status" value="1"/>
</dbReference>
<keyword evidence="6" id="KW-0812">Transmembrane</keyword>
<dbReference type="GO" id="GO:0031419">
    <property type="term" value="F:cobalamin binding"/>
    <property type="evidence" value="ECO:0007669"/>
    <property type="project" value="InterPro"/>
</dbReference>